<dbReference type="KEGG" id="tvr:TVD_13490"/>
<evidence type="ECO:0000313" key="15">
    <source>
        <dbReference type="Proteomes" id="UP000064201"/>
    </source>
</evidence>
<keyword evidence="15" id="KW-1185">Reference proteome</keyword>
<keyword evidence="6 10" id="KW-0548">Nucleotidyltransferase</keyword>
<evidence type="ECO:0000256" key="8">
    <source>
        <dbReference type="ARBA" id="ARBA00022932"/>
    </source>
</evidence>
<dbReference type="GO" id="GO:0006271">
    <property type="term" value="P:DNA strand elongation involved in DNA replication"/>
    <property type="evidence" value="ECO:0007669"/>
    <property type="project" value="TreeGrafter"/>
</dbReference>
<feature type="domain" description="DNA polymerase III beta sliding clamp C-terminal" evidence="13">
    <location>
        <begin position="247"/>
        <end position="366"/>
    </location>
</feature>
<name>A0A0G3GBU9_9GAMM</name>
<dbReference type="OrthoDB" id="8421503at2"/>
<evidence type="ECO:0000259" key="11">
    <source>
        <dbReference type="Pfam" id="PF00712"/>
    </source>
</evidence>
<evidence type="ECO:0000256" key="10">
    <source>
        <dbReference type="PIRNR" id="PIRNR000804"/>
    </source>
</evidence>
<evidence type="ECO:0000256" key="1">
    <source>
        <dbReference type="ARBA" id="ARBA00004496"/>
    </source>
</evidence>
<dbReference type="Pfam" id="PF00712">
    <property type="entry name" value="DNA_pol3_beta"/>
    <property type="match status" value="1"/>
</dbReference>
<evidence type="ECO:0000256" key="7">
    <source>
        <dbReference type="ARBA" id="ARBA00022705"/>
    </source>
</evidence>
<proteinExistence type="inferred from homology"/>
<dbReference type="GO" id="GO:0003887">
    <property type="term" value="F:DNA-directed DNA polymerase activity"/>
    <property type="evidence" value="ECO:0007669"/>
    <property type="project" value="UniProtKB-UniRule"/>
</dbReference>
<dbReference type="AlphaFoldDB" id="A0A0G3GBU9"/>
<accession>A0A0G3GBU9</accession>
<dbReference type="SUPFAM" id="SSF55979">
    <property type="entry name" value="DNA clamp"/>
    <property type="match status" value="3"/>
</dbReference>
<keyword evidence="4 10" id="KW-0963">Cytoplasm</keyword>
<dbReference type="GO" id="GO:0003677">
    <property type="term" value="F:DNA binding"/>
    <property type="evidence" value="ECO:0007669"/>
    <property type="project" value="UniProtKB-UniRule"/>
</dbReference>
<dbReference type="InterPro" id="IPR022634">
    <property type="entry name" value="DNA_polIII_beta_N"/>
</dbReference>
<keyword evidence="9" id="KW-0238">DNA-binding</keyword>
<dbReference type="GO" id="GO:0005737">
    <property type="term" value="C:cytoplasm"/>
    <property type="evidence" value="ECO:0007669"/>
    <property type="project" value="UniProtKB-SubCell"/>
</dbReference>
<dbReference type="EMBL" id="CP011367">
    <property type="protein sequence ID" value="AKJ96311.1"/>
    <property type="molecule type" value="Genomic_DNA"/>
</dbReference>
<dbReference type="NCBIfam" id="TIGR00663">
    <property type="entry name" value="dnan"/>
    <property type="match status" value="1"/>
</dbReference>
<dbReference type="Proteomes" id="UP000064201">
    <property type="component" value="Chromosome"/>
</dbReference>
<dbReference type="Pfam" id="PF02768">
    <property type="entry name" value="DNA_pol3_beta_3"/>
    <property type="match status" value="1"/>
</dbReference>
<dbReference type="Gene3D" id="3.70.10.10">
    <property type="match status" value="1"/>
</dbReference>
<dbReference type="GO" id="GO:0008408">
    <property type="term" value="F:3'-5' exonuclease activity"/>
    <property type="evidence" value="ECO:0007669"/>
    <property type="project" value="InterPro"/>
</dbReference>
<evidence type="ECO:0000256" key="4">
    <source>
        <dbReference type="ARBA" id="ARBA00022490"/>
    </source>
</evidence>
<keyword evidence="8 10" id="KW-0239">DNA-directed DNA polymerase</keyword>
<sequence length="367" mass="40428">MELSFNRETMTEALQRIVGAAEKRLTMPILGNVRLRPDDNGAIRMDTTDLELAWQAGAEGTIPGECDVTVSVRKLLDVVKAAPGDSEIRARVEGERMTVGFAGSRFSLATLPGADFPDWEARGSEVVLDVPQNRLRRLLEATMFSMAQQDVRYYLQGLLLVASGTSLRAVATDGHRLALAEVELEHPVEARVERIVPRKAVAELRRNLADDESTVRIGFGEDQVVFELGKAVLRSKVIEGRFPDYERVIPSDLPSTLRVDREVLKQALGRVAIVASDKYRGVRMALGENGCQVMTHNADREEAQESVEAEYDGGPMEIGFNLGYLADVLNVLETDQVRIGLRDGNSSILIQAEPPGGARYVVMPMRL</sequence>
<comment type="similarity">
    <text evidence="2 10">Belongs to the beta sliding clamp family.</text>
</comment>
<dbReference type="STRING" id="106634.TVD_13490"/>
<protein>
    <recommendedName>
        <fullName evidence="3 10">Beta sliding clamp</fullName>
    </recommendedName>
</protein>
<feature type="domain" description="DNA polymerase III beta sliding clamp central" evidence="12">
    <location>
        <begin position="130"/>
        <end position="244"/>
    </location>
</feature>
<reference evidence="14 15" key="1">
    <citation type="submission" date="2015-04" db="EMBL/GenBank/DDBJ databases">
        <title>Complete Sequence for the Genome of the Thioalkalivibrio versutus D301.</title>
        <authorList>
            <person name="Mu T."/>
            <person name="Zhou J."/>
            <person name="Xu X."/>
        </authorList>
    </citation>
    <scope>NUCLEOTIDE SEQUENCE [LARGE SCALE GENOMIC DNA]</scope>
    <source>
        <strain evidence="14 15">D301</strain>
    </source>
</reference>
<dbReference type="Gene3D" id="3.10.150.10">
    <property type="entry name" value="DNA Polymerase III, subunit A, domain 2"/>
    <property type="match status" value="1"/>
</dbReference>
<dbReference type="CDD" id="cd00140">
    <property type="entry name" value="beta_clamp"/>
    <property type="match status" value="1"/>
</dbReference>
<keyword evidence="7 10" id="KW-0235">DNA replication</keyword>
<dbReference type="InterPro" id="IPR022637">
    <property type="entry name" value="DNA_polIII_beta_cen"/>
</dbReference>
<gene>
    <name evidence="14" type="ORF">TVD_13490</name>
</gene>
<dbReference type="GO" id="GO:0009360">
    <property type="term" value="C:DNA polymerase III complex"/>
    <property type="evidence" value="ECO:0007669"/>
    <property type="project" value="InterPro"/>
</dbReference>
<evidence type="ECO:0000259" key="12">
    <source>
        <dbReference type="Pfam" id="PF02767"/>
    </source>
</evidence>
<dbReference type="PANTHER" id="PTHR30478:SF0">
    <property type="entry name" value="BETA SLIDING CLAMP"/>
    <property type="match status" value="1"/>
</dbReference>
<dbReference type="Pfam" id="PF02767">
    <property type="entry name" value="DNA_pol3_beta_2"/>
    <property type="match status" value="1"/>
</dbReference>
<dbReference type="InterPro" id="IPR001001">
    <property type="entry name" value="DNA_polIII_beta"/>
</dbReference>
<evidence type="ECO:0000256" key="3">
    <source>
        <dbReference type="ARBA" id="ARBA00021035"/>
    </source>
</evidence>
<dbReference type="PIRSF" id="PIRSF000804">
    <property type="entry name" value="DNA_pol_III_b"/>
    <property type="match status" value="1"/>
</dbReference>
<dbReference type="PANTHER" id="PTHR30478">
    <property type="entry name" value="DNA POLYMERASE III SUBUNIT BETA"/>
    <property type="match status" value="1"/>
</dbReference>
<dbReference type="InterPro" id="IPR046938">
    <property type="entry name" value="DNA_clamp_sf"/>
</dbReference>
<evidence type="ECO:0000256" key="5">
    <source>
        <dbReference type="ARBA" id="ARBA00022679"/>
    </source>
</evidence>
<comment type="subunit">
    <text evidence="10">Forms a ring-shaped head-to-tail homodimer around DNA.</text>
</comment>
<dbReference type="PATRIC" id="fig|106634.4.peg.2753"/>
<dbReference type="InterPro" id="IPR022635">
    <property type="entry name" value="DNA_polIII_beta_C"/>
</dbReference>
<dbReference type="RefSeq" id="WP_047251848.1">
    <property type="nucleotide sequence ID" value="NZ_CP011367.1"/>
</dbReference>
<feature type="domain" description="DNA polymerase III beta sliding clamp N-terminal" evidence="11">
    <location>
        <begin position="1"/>
        <end position="118"/>
    </location>
</feature>
<evidence type="ECO:0000256" key="9">
    <source>
        <dbReference type="ARBA" id="ARBA00023125"/>
    </source>
</evidence>
<keyword evidence="5 10" id="KW-0808">Transferase</keyword>
<dbReference type="SMART" id="SM00480">
    <property type="entry name" value="POL3Bc"/>
    <property type="match status" value="1"/>
</dbReference>
<evidence type="ECO:0000256" key="2">
    <source>
        <dbReference type="ARBA" id="ARBA00010752"/>
    </source>
</evidence>
<evidence type="ECO:0000313" key="14">
    <source>
        <dbReference type="EMBL" id="AKJ96311.1"/>
    </source>
</evidence>
<comment type="subcellular location">
    <subcellularLocation>
        <location evidence="1 10">Cytoplasm</location>
    </subcellularLocation>
</comment>
<evidence type="ECO:0000259" key="13">
    <source>
        <dbReference type="Pfam" id="PF02768"/>
    </source>
</evidence>
<organism evidence="14 15">
    <name type="scientific">Thioalkalivibrio versutus</name>
    <dbReference type="NCBI Taxonomy" id="106634"/>
    <lineage>
        <taxon>Bacteria</taxon>
        <taxon>Pseudomonadati</taxon>
        <taxon>Pseudomonadota</taxon>
        <taxon>Gammaproteobacteria</taxon>
        <taxon>Chromatiales</taxon>
        <taxon>Ectothiorhodospiraceae</taxon>
        <taxon>Thioalkalivibrio</taxon>
    </lineage>
</organism>
<comment type="function">
    <text evidence="10">Confers DNA tethering and processivity to DNA polymerases and other proteins. Acts as a clamp, forming a ring around DNA (a reaction catalyzed by the clamp-loading complex) which diffuses in an ATP-independent manner freely and bidirectionally along dsDNA. Initially characterized for its ability to contact the catalytic subunit of DNA polymerase III (Pol III), a complex, multichain enzyme responsible for most of the replicative synthesis in bacteria; Pol III exhibits 3'-5' exonuclease proofreading activity. The beta chain is required for initiation of replication as well as for processivity of DNA replication.</text>
</comment>
<evidence type="ECO:0000256" key="6">
    <source>
        <dbReference type="ARBA" id="ARBA00022695"/>
    </source>
</evidence>